<evidence type="ECO:0000313" key="3">
    <source>
        <dbReference type="Proteomes" id="UP000499080"/>
    </source>
</evidence>
<keyword evidence="1" id="KW-0732">Signal</keyword>
<organism evidence="2 3">
    <name type="scientific">Araneus ventricosus</name>
    <name type="common">Orbweaver spider</name>
    <name type="synonym">Epeira ventricosa</name>
    <dbReference type="NCBI Taxonomy" id="182803"/>
    <lineage>
        <taxon>Eukaryota</taxon>
        <taxon>Metazoa</taxon>
        <taxon>Ecdysozoa</taxon>
        <taxon>Arthropoda</taxon>
        <taxon>Chelicerata</taxon>
        <taxon>Arachnida</taxon>
        <taxon>Araneae</taxon>
        <taxon>Araneomorphae</taxon>
        <taxon>Entelegynae</taxon>
        <taxon>Araneoidea</taxon>
        <taxon>Araneidae</taxon>
        <taxon>Araneus</taxon>
    </lineage>
</organism>
<keyword evidence="3" id="KW-1185">Reference proteome</keyword>
<dbReference type="EMBL" id="BGPR01131706">
    <property type="protein sequence ID" value="GBN47390.1"/>
    <property type="molecule type" value="Genomic_DNA"/>
</dbReference>
<gene>
    <name evidence="2" type="ORF">AVEN_7211_1</name>
</gene>
<proteinExistence type="predicted"/>
<name>A0A4Y2PAB0_ARAVE</name>
<evidence type="ECO:0000256" key="1">
    <source>
        <dbReference type="SAM" id="SignalP"/>
    </source>
</evidence>
<sequence>MVMWLVLLPAYSMNAGSNPDQDAFEVLSQSASALY</sequence>
<comment type="caution">
    <text evidence="2">The sequence shown here is derived from an EMBL/GenBank/DDBJ whole genome shotgun (WGS) entry which is preliminary data.</text>
</comment>
<feature type="signal peptide" evidence="1">
    <location>
        <begin position="1"/>
        <end position="17"/>
    </location>
</feature>
<feature type="chain" id="PRO_5021336801" evidence="1">
    <location>
        <begin position="18"/>
        <end position="35"/>
    </location>
</feature>
<dbReference type="Proteomes" id="UP000499080">
    <property type="component" value="Unassembled WGS sequence"/>
</dbReference>
<protein>
    <submittedName>
        <fullName evidence="2">Uncharacterized protein</fullName>
    </submittedName>
</protein>
<feature type="non-terminal residue" evidence="2">
    <location>
        <position position="35"/>
    </location>
</feature>
<dbReference type="AlphaFoldDB" id="A0A4Y2PAB0"/>
<evidence type="ECO:0000313" key="2">
    <source>
        <dbReference type="EMBL" id="GBN47390.1"/>
    </source>
</evidence>
<reference evidence="2 3" key="1">
    <citation type="journal article" date="2019" name="Sci. Rep.">
        <title>Orb-weaving spider Araneus ventricosus genome elucidates the spidroin gene catalogue.</title>
        <authorList>
            <person name="Kono N."/>
            <person name="Nakamura H."/>
            <person name="Ohtoshi R."/>
            <person name="Moran D.A.P."/>
            <person name="Shinohara A."/>
            <person name="Yoshida Y."/>
            <person name="Fujiwara M."/>
            <person name="Mori M."/>
            <person name="Tomita M."/>
            <person name="Arakawa K."/>
        </authorList>
    </citation>
    <scope>NUCLEOTIDE SEQUENCE [LARGE SCALE GENOMIC DNA]</scope>
</reference>
<accession>A0A4Y2PAB0</accession>